<feature type="transmembrane region" description="Helical" evidence="2">
    <location>
        <begin position="12"/>
        <end position="30"/>
    </location>
</feature>
<organism evidence="3">
    <name type="scientific">viral metagenome</name>
    <dbReference type="NCBI Taxonomy" id="1070528"/>
    <lineage>
        <taxon>unclassified sequences</taxon>
        <taxon>metagenomes</taxon>
        <taxon>organismal metagenomes</taxon>
    </lineage>
</organism>
<proteinExistence type="predicted"/>
<feature type="region of interest" description="Disordered" evidence="1">
    <location>
        <begin position="91"/>
        <end position="137"/>
    </location>
</feature>
<evidence type="ECO:0000256" key="2">
    <source>
        <dbReference type="SAM" id="Phobius"/>
    </source>
</evidence>
<feature type="transmembrane region" description="Helical" evidence="2">
    <location>
        <begin position="42"/>
        <end position="70"/>
    </location>
</feature>
<dbReference type="EMBL" id="MN740535">
    <property type="protein sequence ID" value="QHU32066.1"/>
    <property type="molecule type" value="Genomic_DNA"/>
</dbReference>
<protein>
    <submittedName>
        <fullName evidence="3">Uncharacterized protein</fullName>
    </submittedName>
</protein>
<keyword evidence="2" id="KW-0472">Membrane</keyword>
<accession>A0A6C0LMB4</accession>
<keyword evidence="2" id="KW-0812">Transmembrane</keyword>
<evidence type="ECO:0000313" key="3">
    <source>
        <dbReference type="EMBL" id="QHU32066.1"/>
    </source>
</evidence>
<feature type="compositionally biased region" description="Basic residues" evidence="1">
    <location>
        <begin position="115"/>
        <end position="125"/>
    </location>
</feature>
<dbReference type="AlphaFoldDB" id="A0A6C0LMB4"/>
<keyword evidence="2" id="KW-1133">Transmembrane helix</keyword>
<reference evidence="3" key="1">
    <citation type="journal article" date="2020" name="Nature">
        <title>Giant virus diversity and host interactions through global metagenomics.</title>
        <authorList>
            <person name="Schulz F."/>
            <person name="Roux S."/>
            <person name="Paez-Espino D."/>
            <person name="Jungbluth S."/>
            <person name="Walsh D.A."/>
            <person name="Denef V.J."/>
            <person name="McMahon K.D."/>
            <person name="Konstantinidis K.T."/>
            <person name="Eloe-Fadrosh E.A."/>
            <person name="Kyrpides N.C."/>
            <person name="Woyke T."/>
        </authorList>
    </citation>
    <scope>NUCLEOTIDE SEQUENCE</scope>
    <source>
        <strain evidence="3">GVMAG-M-3300027963-41</strain>
    </source>
</reference>
<evidence type="ECO:0000256" key="1">
    <source>
        <dbReference type="SAM" id="MobiDB-lite"/>
    </source>
</evidence>
<name>A0A6C0LMB4_9ZZZZ</name>
<feature type="compositionally biased region" description="Basic and acidic residues" evidence="1">
    <location>
        <begin position="91"/>
        <end position="102"/>
    </location>
</feature>
<sequence length="225" mass="24693">MKSLRSLVKGNMECTAGYIVFALVAAYVLYSGQPETVGLGAGVAVILYVLTGGNVLVSSVLGALVSLVALHYSRTPMVRVEGFDDTRADLSEEDYITDKEKEGLEEDKEEEKPKPAPKKAKKAKRANPPPDNGDRAEFFTLGKKYKLPSEGDDEDYHLDAGTTFMNAYKSLKPDQIASMSKDTQELMQTQKQLMGTLATLKPLISDGKEMMDMFKGYFGEGKQTN</sequence>